<dbReference type="Proteomes" id="UP000219042">
    <property type="component" value="Unassembled WGS sequence"/>
</dbReference>
<evidence type="ECO:0000259" key="4">
    <source>
        <dbReference type="Pfam" id="PF16344"/>
    </source>
</evidence>
<feature type="domain" description="Protein FecR C-terminal" evidence="4">
    <location>
        <begin position="247"/>
        <end position="315"/>
    </location>
</feature>
<name>A0A240ECA6_9GAMM</name>
<organism evidence="5 6">
    <name type="scientific">Acinetobacter puyangensis</name>
    <dbReference type="NCBI Taxonomy" id="1096779"/>
    <lineage>
        <taxon>Bacteria</taxon>
        <taxon>Pseudomonadati</taxon>
        <taxon>Pseudomonadota</taxon>
        <taxon>Gammaproteobacteria</taxon>
        <taxon>Moraxellales</taxon>
        <taxon>Moraxellaceae</taxon>
        <taxon>Acinetobacter</taxon>
    </lineage>
</organism>
<dbReference type="Pfam" id="PF16344">
    <property type="entry name" value="FecR_C"/>
    <property type="match status" value="1"/>
</dbReference>
<dbReference type="OrthoDB" id="1099576at2"/>
<accession>A0A240ECA6</accession>
<evidence type="ECO:0000313" key="6">
    <source>
        <dbReference type="Proteomes" id="UP000219042"/>
    </source>
</evidence>
<gene>
    <name evidence="5" type="ORF">SAMN05421731_11094</name>
</gene>
<proteinExistence type="predicted"/>
<evidence type="ECO:0000259" key="2">
    <source>
        <dbReference type="Pfam" id="PF04773"/>
    </source>
</evidence>
<dbReference type="InterPro" id="IPR032623">
    <property type="entry name" value="FecR_N"/>
</dbReference>
<sequence>MPKRQAIDAQILEEAVDWFIQISEQPLDDIQSEQFEAWKTQSPQHQLAWQKTQKLQQRLGNIPVEISKQTLSQNASTKFPLGKLILILACGSIITSAVYFTDQLALLADYRTPYGEQRHITLEDGSRLILNSKTAIDVKYTAQNRQIILHYGEIFIQTGKETNPHYRPFMVLGKHGTIQALGTQFDVRQQQQQTSVAVIEHAVKINTTASQQQHIVAAGQQVYFDQNQIEGQQAIQPQDLMWHKGLLVANQTPLKVFAQQIENNYGRSIKVAKDCENILISGTYPADHLERLLNALAETYPVQLDQNWFGNKITIKKK</sequence>
<dbReference type="RefSeq" id="WP_097080088.1">
    <property type="nucleotide sequence ID" value="NZ_BAABHT010000017.1"/>
</dbReference>
<feature type="transmembrane region" description="Helical" evidence="1">
    <location>
        <begin position="81"/>
        <end position="100"/>
    </location>
</feature>
<evidence type="ECO:0000256" key="1">
    <source>
        <dbReference type="SAM" id="Phobius"/>
    </source>
</evidence>
<dbReference type="InterPro" id="IPR012373">
    <property type="entry name" value="Ferrdict_sens_TM"/>
</dbReference>
<reference evidence="6" key="1">
    <citation type="submission" date="2016-09" db="EMBL/GenBank/DDBJ databases">
        <authorList>
            <person name="Varghese N."/>
            <person name="Submissions S."/>
        </authorList>
    </citation>
    <scope>NUCLEOTIDE SEQUENCE [LARGE SCALE GENOMIC DNA]</scope>
    <source>
        <strain evidence="6">ANC 4466</strain>
    </source>
</reference>
<evidence type="ECO:0000313" key="5">
    <source>
        <dbReference type="EMBL" id="SNX46347.1"/>
    </source>
</evidence>
<keyword evidence="1" id="KW-1133">Transmembrane helix</keyword>
<dbReference type="Gene3D" id="3.55.50.30">
    <property type="match status" value="1"/>
</dbReference>
<dbReference type="Pfam" id="PF16220">
    <property type="entry name" value="DUF4880"/>
    <property type="match status" value="1"/>
</dbReference>
<dbReference type="PIRSF" id="PIRSF018266">
    <property type="entry name" value="FecR"/>
    <property type="match status" value="1"/>
</dbReference>
<keyword evidence="1" id="KW-0812">Transmembrane</keyword>
<dbReference type="GO" id="GO:0016989">
    <property type="term" value="F:sigma factor antagonist activity"/>
    <property type="evidence" value="ECO:0007669"/>
    <property type="project" value="TreeGrafter"/>
</dbReference>
<dbReference type="Pfam" id="PF04773">
    <property type="entry name" value="FecR"/>
    <property type="match status" value="1"/>
</dbReference>
<keyword evidence="6" id="KW-1185">Reference proteome</keyword>
<dbReference type="PANTHER" id="PTHR30273:SF2">
    <property type="entry name" value="PROTEIN FECR"/>
    <property type="match status" value="1"/>
</dbReference>
<dbReference type="Gene3D" id="2.60.120.1440">
    <property type="match status" value="1"/>
</dbReference>
<dbReference type="PANTHER" id="PTHR30273">
    <property type="entry name" value="PERIPLASMIC SIGNAL SENSOR AND SIGMA FACTOR ACTIVATOR FECR-RELATED"/>
    <property type="match status" value="1"/>
</dbReference>
<keyword evidence="1" id="KW-0472">Membrane</keyword>
<protein>
    <submittedName>
        <fullName evidence="5">FecR family protein</fullName>
    </submittedName>
</protein>
<dbReference type="InterPro" id="IPR032508">
    <property type="entry name" value="FecR_C"/>
</dbReference>
<feature type="domain" description="FecR N-terminal" evidence="3">
    <location>
        <begin position="13"/>
        <end position="55"/>
    </location>
</feature>
<dbReference type="AlphaFoldDB" id="A0A240ECA6"/>
<dbReference type="EMBL" id="OANT01000010">
    <property type="protein sequence ID" value="SNX46347.1"/>
    <property type="molecule type" value="Genomic_DNA"/>
</dbReference>
<dbReference type="InterPro" id="IPR006860">
    <property type="entry name" value="FecR"/>
</dbReference>
<evidence type="ECO:0000259" key="3">
    <source>
        <dbReference type="Pfam" id="PF16220"/>
    </source>
</evidence>
<feature type="domain" description="FecR protein" evidence="2">
    <location>
        <begin position="109"/>
        <end position="203"/>
    </location>
</feature>